<comment type="caution">
    <text evidence="1">The sequence shown here is derived from an EMBL/GenBank/DDBJ whole genome shotgun (WGS) entry which is preliminary data.</text>
</comment>
<organism evidence="1 2">
    <name type="scientific">Cordyceps javanica</name>
    <dbReference type="NCBI Taxonomy" id="43265"/>
    <lineage>
        <taxon>Eukaryota</taxon>
        <taxon>Fungi</taxon>
        <taxon>Dikarya</taxon>
        <taxon>Ascomycota</taxon>
        <taxon>Pezizomycotina</taxon>
        <taxon>Sordariomycetes</taxon>
        <taxon>Hypocreomycetidae</taxon>
        <taxon>Hypocreales</taxon>
        <taxon>Cordycipitaceae</taxon>
        <taxon>Cordyceps</taxon>
    </lineage>
</organism>
<reference evidence="1 2" key="1">
    <citation type="journal article" date="2019" name="Appl. Microbiol. Biotechnol.">
        <title>Genome sequence of Isaria javanica and comparative genome analysis insights into family S53 peptidase evolution in fungal entomopathogens.</title>
        <authorList>
            <person name="Lin R."/>
            <person name="Zhang X."/>
            <person name="Xin B."/>
            <person name="Zou M."/>
            <person name="Gao Y."/>
            <person name="Qin F."/>
            <person name="Hu Q."/>
            <person name="Xie B."/>
            <person name="Cheng X."/>
        </authorList>
    </citation>
    <scope>NUCLEOTIDE SEQUENCE [LARGE SCALE GENOMIC DNA]</scope>
    <source>
        <strain evidence="1 2">IJ1G</strain>
    </source>
</reference>
<dbReference type="EMBL" id="SPUK01000033">
    <property type="protein sequence ID" value="TQV90172.1"/>
    <property type="molecule type" value="Genomic_DNA"/>
</dbReference>
<evidence type="ECO:0000313" key="2">
    <source>
        <dbReference type="Proteomes" id="UP000315783"/>
    </source>
</evidence>
<gene>
    <name evidence="1" type="ORF">IF1G_11171</name>
</gene>
<keyword evidence="2" id="KW-1185">Reference proteome</keyword>
<proteinExistence type="predicted"/>
<accession>A0A545UL27</accession>
<name>A0A545UL27_9HYPO</name>
<sequence>MPRSAVIKHIICLRCRKIAEVMSTDDPRDFEFYKIGLNLYYCDKCAKEVGWWTAAGAVLLDELPSNSLSE</sequence>
<evidence type="ECO:0000313" key="1">
    <source>
        <dbReference type="EMBL" id="TQV90172.1"/>
    </source>
</evidence>
<dbReference type="AlphaFoldDB" id="A0A545UL27"/>
<protein>
    <submittedName>
        <fullName evidence="1">Uncharacterized protein</fullName>
    </submittedName>
</protein>
<dbReference type="Proteomes" id="UP000315783">
    <property type="component" value="Unassembled WGS sequence"/>
</dbReference>